<keyword evidence="5" id="KW-0539">Nucleus</keyword>
<dbReference type="Proteomes" id="UP000283841">
    <property type="component" value="Unassembled WGS sequence"/>
</dbReference>
<keyword evidence="4" id="KW-0804">Transcription</keyword>
<dbReference type="Pfam" id="PF00319">
    <property type="entry name" value="SRF-TF"/>
    <property type="match status" value="1"/>
</dbReference>
<dbReference type="SUPFAM" id="SSF55455">
    <property type="entry name" value="SRF-like"/>
    <property type="match status" value="1"/>
</dbReference>
<dbReference type="GO" id="GO:0045944">
    <property type="term" value="P:positive regulation of transcription by RNA polymerase II"/>
    <property type="evidence" value="ECO:0007669"/>
    <property type="project" value="UniProtKB-ARBA"/>
</dbReference>
<dbReference type="RefSeq" id="XP_028485080.1">
    <property type="nucleotide sequence ID" value="XM_028630521.1"/>
</dbReference>
<dbReference type="AlphaFoldDB" id="A0A443HUD8"/>
<evidence type="ECO:0000313" key="8">
    <source>
        <dbReference type="EMBL" id="RWQ95435.1"/>
    </source>
</evidence>
<evidence type="ECO:0000256" key="4">
    <source>
        <dbReference type="ARBA" id="ARBA00023163"/>
    </source>
</evidence>
<protein>
    <recommendedName>
        <fullName evidence="7">MADS-box domain-containing protein</fullName>
    </recommendedName>
</protein>
<proteinExistence type="predicted"/>
<keyword evidence="9" id="KW-1185">Reference proteome</keyword>
<dbReference type="GO" id="GO:0003677">
    <property type="term" value="F:DNA binding"/>
    <property type="evidence" value="ECO:0007669"/>
    <property type="project" value="UniProtKB-KW"/>
</dbReference>
<evidence type="ECO:0000256" key="2">
    <source>
        <dbReference type="ARBA" id="ARBA00023015"/>
    </source>
</evidence>
<feature type="compositionally biased region" description="Basic residues" evidence="6">
    <location>
        <begin position="1"/>
        <end position="13"/>
    </location>
</feature>
<sequence length="67" mass="7668">MSKNIKKSSCIKKRYSEASRAKSQQRQRRKSSLFKKAAEFSLGCESDVVIAIRIQKTGQVYIFYSSS</sequence>
<dbReference type="GO" id="GO:0046983">
    <property type="term" value="F:protein dimerization activity"/>
    <property type="evidence" value="ECO:0007669"/>
    <property type="project" value="InterPro"/>
</dbReference>
<evidence type="ECO:0000256" key="6">
    <source>
        <dbReference type="SAM" id="MobiDB-lite"/>
    </source>
</evidence>
<organism evidence="8 9">
    <name type="scientific">Byssochlamys spectabilis</name>
    <name type="common">Paecilomyces variotii</name>
    <dbReference type="NCBI Taxonomy" id="264951"/>
    <lineage>
        <taxon>Eukaryota</taxon>
        <taxon>Fungi</taxon>
        <taxon>Dikarya</taxon>
        <taxon>Ascomycota</taxon>
        <taxon>Pezizomycotina</taxon>
        <taxon>Eurotiomycetes</taxon>
        <taxon>Eurotiomycetidae</taxon>
        <taxon>Eurotiales</taxon>
        <taxon>Thermoascaceae</taxon>
        <taxon>Paecilomyces</taxon>
    </lineage>
</organism>
<keyword evidence="3" id="KW-0238">DNA-binding</keyword>
<comment type="subcellular location">
    <subcellularLocation>
        <location evidence="1">Nucleus</location>
    </subcellularLocation>
</comment>
<dbReference type="GO" id="GO:0005634">
    <property type="term" value="C:nucleus"/>
    <property type="evidence" value="ECO:0007669"/>
    <property type="project" value="UniProtKB-SubCell"/>
</dbReference>
<accession>A0A443HUD8</accession>
<feature type="region of interest" description="Disordered" evidence="6">
    <location>
        <begin position="1"/>
        <end position="30"/>
    </location>
</feature>
<evidence type="ECO:0000259" key="7">
    <source>
        <dbReference type="PROSITE" id="PS50066"/>
    </source>
</evidence>
<dbReference type="PROSITE" id="PS50066">
    <property type="entry name" value="MADS_BOX_2"/>
    <property type="match status" value="1"/>
</dbReference>
<evidence type="ECO:0000256" key="5">
    <source>
        <dbReference type="ARBA" id="ARBA00023242"/>
    </source>
</evidence>
<dbReference type="EMBL" id="RCNU01000005">
    <property type="protein sequence ID" value="RWQ95435.1"/>
    <property type="molecule type" value="Genomic_DNA"/>
</dbReference>
<gene>
    <name evidence="8" type="ORF">C8Q69DRAFT_465964</name>
</gene>
<comment type="caution">
    <text evidence="8">The sequence shown here is derived from an EMBL/GenBank/DDBJ whole genome shotgun (WGS) entry which is preliminary data.</text>
</comment>
<dbReference type="VEuPathDB" id="FungiDB:C8Q69DRAFT_465964"/>
<evidence type="ECO:0000256" key="3">
    <source>
        <dbReference type="ARBA" id="ARBA00023125"/>
    </source>
</evidence>
<reference evidence="8 9" key="1">
    <citation type="journal article" date="2018" name="Front. Microbiol.">
        <title>Genomic and genetic insights into a cosmopolitan fungus, Paecilomyces variotii (Eurotiales).</title>
        <authorList>
            <person name="Urquhart A.S."/>
            <person name="Mondo S.J."/>
            <person name="Makela M.R."/>
            <person name="Hane J.K."/>
            <person name="Wiebenga A."/>
            <person name="He G."/>
            <person name="Mihaltcheva S."/>
            <person name="Pangilinan J."/>
            <person name="Lipzen A."/>
            <person name="Barry K."/>
            <person name="de Vries R.P."/>
            <person name="Grigoriev I.V."/>
            <person name="Idnurm A."/>
        </authorList>
    </citation>
    <scope>NUCLEOTIDE SEQUENCE [LARGE SCALE GENOMIC DNA]</scope>
    <source>
        <strain evidence="8 9">CBS 101075</strain>
    </source>
</reference>
<feature type="domain" description="MADS-box" evidence="7">
    <location>
        <begin position="11"/>
        <end position="67"/>
    </location>
</feature>
<dbReference type="InterPro" id="IPR036879">
    <property type="entry name" value="TF_MADSbox_sf"/>
</dbReference>
<dbReference type="GeneID" id="39599798"/>
<dbReference type="Gene3D" id="3.40.1810.10">
    <property type="entry name" value="Transcription factor, MADS-box"/>
    <property type="match status" value="1"/>
</dbReference>
<dbReference type="InterPro" id="IPR002100">
    <property type="entry name" value="TF_MADSbox"/>
</dbReference>
<name>A0A443HUD8_BYSSP</name>
<keyword evidence="2" id="KW-0805">Transcription regulation</keyword>
<evidence type="ECO:0000256" key="1">
    <source>
        <dbReference type="ARBA" id="ARBA00004123"/>
    </source>
</evidence>
<evidence type="ECO:0000313" key="9">
    <source>
        <dbReference type="Proteomes" id="UP000283841"/>
    </source>
</evidence>